<keyword evidence="9 10" id="KW-0407">Ion channel</keyword>
<comment type="subunit">
    <text evidence="10">Homopentamer.</text>
</comment>
<comment type="function">
    <text evidence="10">Channel that opens in response to stretch forces in the membrane lipid bilayer. May participate in the regulation of osmotic pressure changes within the cell.</text>
</comment>
<dbReference type="EMBL" id="RIBP01000004">
    <property type="protein sequence ID" value="TRZ36058.1"/>
    <property type="molecule type" value="Genomic_DNA"/>
</dbReference>
<dbReference type="SUPFAM" id="SSF81330">
    <property type="entry name" value="Gated mechanosensitive channel"/>
    <property type="match status" value="1"/>
</dbReference>
<evidence type="ECO:0000256" key="1">
    <source>
        <dbReference type="ARBA" id="ARBA00004651"/>
    </source>
</evidence>
<keyword evidence="4 10" id="KW-1003">Cell membrane</keyword>
<dbReference type="Gene3D" id="1.10.1200.120">
    <property type="entry name" value="Large-conductance mechanosensitive channel, MscL, domain 1"/>
    <property type="match status" value="1"/>
</dbReference>
<evidence type="ECO:0000256" key="8">
    <source>
        <dbReference type="ARBA" id="ARBA00023136"/>
    </source>
</evidence>
<evidence type="ECO:0000256" key="4">
    <source>
        <dbReference type="ARBA" id="ARBA00022475"/>
    </source>
</evidence>
<dbReference type="GO" id="GO:0008381">
    <property type="term" value="F:mechanosensitive monoatomic ion channel activity"/>
    <property type="evidence" value="ECO:0007669"/>
    <property type="project" value="UniProtKB-UniRule"/>
</dbReference>
<comment type="caution">
    <text evidence="11">The sequence shown here is derived from an EMBL/GenBank/DDBJ whole genome shotgun (WGS) entry which is preliminary data.</text>
</comment>
<evidence type="ECO:0000256" key="2">
    <source>
        <dbReference type="ARBA" id="ARBA00007254"/>
    </source>
</evidence>
<keyword evidence="5 10" id="KW-0812">Transmembrane</keyword>
<feature type="transmembrane region" description="Helical" evidence="10">
    <location>
        <begin position="12"/>
        <end position="31"/>
    </location>
</feature>
<reference evidence="12" key="1">
    <citation type="submission" date="2018-10" db="EMBL/GenBank/DDBJ databases">
        <title>FDA dAtabase for Regulatory Grade micrObial Sequences (FDA-ARGOS): Supporting development and validation of Infectious Disease Dx tests.</title>
        <authorList>
            <person name="Minogue T."/>
            <person name="Wolcott M."/>
            <person name="Wasieloski L."/>
            <person name="Aguilar W."/>
            <person name="Moore D."/>
            <person name="Tallon L."/>
            <person name="Sadzewicz L."/>
            <person name="Sengamalay N."/>
            <person name="Ott S."/>
            <person name="Godinez A."/>
            <person name="Nagaraj S."/>
            <person name="Vavikolanu K."/>
            <person name="Vyas G."/>
            <person name="Nadendla S."/>
            <person name="George J."/>
            <person name="Sichtig H."/>
        </authorList>
    </citation>
    <scope>NUCLEOTIDE SEQUENCE [LARGE SCALE GENOMIC DNA]</scope>
    <source>
        <strain evidence="12">FDAARGOS_343</strain>
    </source>
</reference>
<evidence type="ECO:0000256" key="7">
    <source>
        <dbReference type="ARBA" id="ARBA00023065"/>
    </source>
</evidence>
<keyword evidence="8 10" id="KW-0472">Membrane</keyword>
<comment type="similarity">
    <text evidence="2 10">Belongs to the MscL family.</text>
</comment>
<proteinExistence type="inferred from homology"/>
<dbReference type="RefSeq" id="WP_185764587.1">
    <property type="nucleotide sequence ID" value="NZ_RIBP01000004.1"/>
</dbReference>
<dbReference type="GO" id="GO:0005886">
    <property type="term" value="C:plasma membrane"/>
    <property type="evidence" value="ECO:0007669"/>
    <property type="project" value="UniProtKB-SubCell"/>
</dbReference>
<dbReference type="NCBIfam" id="NF010560">
    <property type="entry name" value="PRK13955.1"/>
    <property type="match status" value="1"/>
</dbReference>
<dbReference type="InterPro" id="IPR037673">
    <property type="entry name" value="MSC/AndL"/>
</dbReference>
<dbReference type="AlphaFoldDB" id="A0A553SGF0"/>
<feature type="transmembrane region" description="Helical" evidence="10">
    <location>
        <begin position="65"/>
        <end position="87"/>
    </location>
</feature>
<dbReference type="PANTHER" id="PTHR30266:SF2">
    <property type="entry name" value="LARGE-CONDUCTANCE MECHANOSENSITIVE CHANNEL"/>
    <property type="match status" value="1"/>
</dbReference>
<organism evidence="11 12">
    <name type="scientific">Niallia circulans</name>
    <name type="common">Bacillus circulans</name>
    <dbReference type="NCBI Taxonomy" id="1397"/>
    <lineage>
        <taxon>Bacteria</taxon>
        <taxon>Bacillati</taxon>
        <taxon>Bacillota</taxon>
        <taxon>Bacilli</taxon>
        <taxon>Bacillales</taxon>
        <taxon>Bacillaceae</taxon>
        <taxon>Niallia</taxon>
    </lineage>
</organism>
<evidence type="ECO:0000256" key="9">
    <source>
        <dbReference type="ARBA" id="ARBA00023303"/>
    </source>
</evidence>
<evidence type="ECO:0000256" key="5">
    <source>
        <dbReference type="ARBA" id="ARBA00022692"/>
    </source>
</evidence>
<dbReference type="Pfam" id="PF01741">
    <property type="entry name" value="MscL"/>
    <property type="match status" value="1"/>
</dbReference>
<sequence length="133" mass="14894">MWKEFKAFAVKGNVIDLAIGVIIGGAFSKIVSSLVNDIIMPIVGVLLGGVNLTSLKLTYGKATVLYGQFIQTILDFFIVAFSIFMVIKLITKFKKKKEAEIVEEKAPSIDAKEELLMEIRDLLKKDRVRQEEN</sequence>
<dbReference type="InterPro" id="IPR001185">
    <property type="entry name" value="MS_channel"/>
</dbReference>
<evidence type="ECO:0000256" key="6">
    <source>
        <dbReference type="ARBA" id="ARBA00022989"/>
    </source>
</evidence>
<gene>
    <name evidence="10 11" type="primary">mscL</name>
    <name evidence="11" type="ORF">CEQ21_10695</name>
</gene>
<evidence type="ECO:0000313" key="11">
    <source>
        <dbReference type="EMBL" id="TRZ36058.1"/>
    </source>
</evidence>
<keyword evidence="7 10" id="KW-0406">Ion transport</keyword>
<dbReference type="InterPro" id="IPR019823">
    <property type="entry name" value="Mechanosensitive_channel_CS"/>
</dbReference>
<evidence type="ECO:0000313" key="12">
    <source>
        <dbReference type="Proteomes" id="UP000319837"/>
    </source>
</evidence>
<dbReference type="NCBIfam" id="NF001843">
    <property type="entry name" value="PRK00567.1-4"/>
    <property type="match status" value="1"/>
</dbReference>
<dbReference type="PANTHER" id="PTHR30266">
    <property type="entry name" value="MECHANOSENSITIVE CHANNEL MSCL"/>
    <property type="match status" value="1"/>
</dbReference>
<dbReference type="PROSITE" id="PS01327">
    <property type="entry name" value="MSCL"/>
    <property type="match status" value="1"/>
</dbReference>
<keyword evidence="6 10" id="KW-1133">Transmembrane helix</keyword>
<dbReference type="InterPro" id="IPR036019">
    <property type="entry name" value="MscL_channel"/>
</dbReference>
<dbReference type="PRINTS" id="PR01264">
    <property type="entry name" value="MECHCHANNEL"/>
</dbReference>
<dbReference type="NCBIfam" id="TIGR00220">
    <property type="entry name" value="mscL"/>
    <property type="match status" value="1"/>
</dbReference>
<dbReference type="Proteomes" id="UP000319837">
    <property type="component" value="Unassembled WGS sequence"/>
</dbReference>
<protein>
    <recommendedName>
        <fullName evidence="10">Large-conductance mechanosensitive channel</fullName>
    </recommendedName>
</protein>
<name>A0A553SGF0_NIACI</name>
<evidence type="ECO:0000256" key="10">
    <source>
        <dbReference type="HAMAP-Rule" id="MF_00115"/>
    </source>
</evidence>
<comment type="subcellular location">
    <subcellularLocation>
        <location evidence="1 10">Cell membrane</location>
        <topology evidence="1 10">Multi-pass membrane protein</topology>
    </subcellularLocation>
</comment>
<evidence type="ECO:0000256" key="3">
    <source>
        <dbReference type="ARBA" id="ARBA00022448"/>
    </source>
</evidence>
<keyword evidence="3 10" id="KW-0813">Transport</keyword>
<accession>A0A553SGF0</accession>
<dbReference type="HAMAP" id="MF_00115">
    <property type="entry name" value="MscL"/>
    <property type="match status" value="1"/>
</dbReference>